<reference evidence="3" key="1">
    <citation type="submission" date="2016-07" db="EMBL/GenBank/DDBJ databases">
        <authorList>
            <person name="Florea S."/>
            <person name="Webb J.S."/>
            <person name="Jaromczyk J."/>
            <person name="Schardl C.L."/>
        </authorList>
    </citation>
    <scope>NUCLEOTIDE SEQUENCE [LARGE SCALE GENOMIC DNA]</scope>
    <source>
        <strain evidence="3">CDC-D5610</strain>
    </source>
</reference>
<feature type="compositionally biased region" description="Polar residues" evidence="1">
    <location>
        <begin position="197"/>
        <end position="207"/>
    </location>
</feature>
<accession>A0A222P6M0</accession>
<evidence type="ECO:0000313" key="2">
    <source>
        <dbReference type="EMBL" id="ASQ47496.1"/>
    </source>
</evidence>
<dbReference type="OrthoDB" id="5653309at2"/>
<dbReference type="KEGG" id="lcd:clem_14855"/>
<dbReference type="Proteomes" id="UP000201728">
    <property type="component" value="Chromosome"/>
</dbReference>
<dbReference type="EMBL" id="CP016397">
    <property type="protein sequence ID" value="ASQ47496.1"/>
    <property type="molecule type" value="Genomic_DNA"/>
</dbReference>
<dbReference type="AlphaFoldDB" id="A0A222P6M0"/>
<sequence length="207" mass="23195">MKYSLQELVEMENPYELLITKDKGASLNESREAIQQLSVKQRTNLITKLILQCPGDGFNKLNQTVHHSLCYEKFAEAVGRACILNRLIQLLQGEEPHLVFNSPEYSISLFHEFSGLVAHLIPDRKAISERLAAVTPKEQYSRIARQLDAIFSVTLAKVDDRDIPFGAIVEEQALTAPGRNSIFAIPSSPDEKEKTTENQSTTEIGLN</sequence>
<organism evidence="2 3">
    <name type="scientific">Legionella clemsonensis</name>
    <dbReference type="NCBI Taxonomy" id="1867846"/>
    <lineage>
        <taxon>Bacteria</taxon>
        <taxon>Pseudomonadati</taxon>
        <taxon>Pseudomonadota</taxon>
        <taxon>Gammaproteobacteria</taxon>
        <taxon>Legionellales</taxon>
        <taxon>Legionellaceae</taxon>
        <taxon>Legionella</taxon>
    </lineage>
</organism>
<evidence type="ECO:0000256" key="1">
    <source>
        <dbReference type="SAM" id="MobiDB-lite"/>
    </source>
</evidence>
<dbReference type="RefSeq" id="WP_094092217.1">
    <property type="nucleotide sequence ID" value="NZ_CP016397.1"/>
</dbReference>
<protein>
    <submittedName>
        <fullName evidence="2">Uncharacterized protein</fullName>
    </submittedName>
</protein>
<evidence type="ECO:0000313" key="3">
    <source>
        <dbReference type="Proteomes" id="UP000201728"/>
    </source>
</evidence>
<feature type="region of interest" description="Disordered" evidence="1">
    <location>
        <begin position="183"/>
        <end position="207"/>
    </location>
</feature>
<keyword evidence="3" id="KW-1185">Reference proteome</keyword>
<proteinExistence type="predicted"/>
<name>A0A222P6M0_9GAMM</name>
<gene>
    <name evidence="2" type="ORF">clem_14855</name>
</gene>